<accession>A0ABU9CKG3</accession>
<dbReference type="Gene3D" id="3.40.50.1820">
    <property type="entry name" value="alpha/beta hydrolase"/>
    <property type="match status" value="1"/>
</dbReference>
<dbReference type="Pfam" id="PF00561">
    <property type="entry name" value="Abhydrolase_1"/>
    <property type="match status" value="1"/>
</dbReference>
<evidence type="ECO:0000313" key="3">
    <source>
        <dbReference type="Proteomes" id="UP001365405"/>
    </source>
</evidence>
<evidence type="ECO:0000259" key="1">
    <source>
        <dbReference type="Pfam" id="PF00561"/>
    </source>
</evidence>
<name>A0ABU9CKG3_9BURK</name>
<gene>
    <name evidence="2" type="ORF">AACH10_18515</name>
</gene>
<dbReference type="Proteomes" id="UP001365405">
    <property type="component" value="Unassembled WGS sequence"/>
</dbReference>
<dbReference type="EMBL" id="JBBUTH010000009">
    <property type="protein sequence ID" value="MEK8052251.1"/>
    <property type="molecule type" value="Genomic_DNA"/>
</dbReference>
<feature type="domain" description="AB hydrolase-1" evidence="1">
    <location>
        <begin position="22"/>
        <end position="274"/>
    </location>
</feature>
<dbReference type="PANTHER" id="PTHR43433">
    <property type="entry name" value="HYDROLASE, ALPHA/BETA FOLD FAMILY PROTEIN"/>
    <property type="match status" value="1"/>
</dbReference>
<sequence length="297" mass="31690">MRISANGIAIEVDIQGPADGEPLLLIMGLGMQLTGWPDELVADLAGRGHRVIRFDNRDAGLSQRFDDAGLPSLWRAALRHTLHLHVSSPYRLRDMAEDSVAVLDALGIASAHVCGASMGGMIAQHVAARHPQRVKSLTLIMTTSGHWRLPQPGWTVRQALLRRPRSESVADVVAHLTSLFGLIGSPGWRDDPARVKARMEASVRRAWNPAGTARQLVAVAADGDRSPLLGQIHAPTQVIHGAADPLVPPEGGRDLARKIHGAQLELIDGMGHDLPLALLPRIAALIAGNAQRAGPSA</sequence>
<dbReference type="SUPFAM" id="SSF53474">
    <property type="entry name" value="alpha/beta-Hydrolases"/>
    <property type="match status" value="1"/>
</dbReference>
<keyword evidence="2" id="KW-0378">Hydrolase</keyword>
<dbReference type="InterPro" id="IPR050471">
    <property type="entry name" value="AB_hydrolase"/>
</dbReference>
<proteinExistence type="predicted"/>
<dbReference type="RefSeq" id="WP_341411968.1">
    <property type="nucleotide sequence ID" value="NZ_JBBUTH010000009.1"/>
</dbReference>
<dbReference type="PANTHER" id="PTHR43433:SF5">
    <property type="entry name" value="AB HYDROLASE-1 DOMAIN-CONTAINING PROTEIN"/>
    <property type="match status" value="1"/>
</dbReference>
<keyword evidence="3" id="KW-1185">Reference proteome</keyword>
<reference evidence="2 3" key="1">
    <citation type="submission" date="2024-04" db="EMBL/GenBank/DDBJ databases">
        <title>Novel species of the genus Ideonella isolated from streams.</title>
        <authorList>
            <person name="Lu H."/>
        </authorList>
    </citation>
    <scope>NUCLEOTIDE SEQUENCE [LARGE SCALE GENOMIC DNA]</scope>
    <source>
        <strain evidence="2 3">DXS22W</strain>
    </source>
</reference>
<dbReference type="InterPro" id="IPR000073">
    <property type="entry name" value="AB_hydrolase_1"/>
</dbReference>
<dbReference type="InterPro" id="IPR029058">
    <property type="entry name" value="AB_hydrolase_fold"/>
</dbReference>
<dbReference type="GO" id="GO:0016787">
    <property type="term" value="F:hydrolase activity"/>
    <property type="evidence" value="ECO:0007669"/>
    <property type="project" value="UniProtKB-KW"/>
</dbReference>
<organism evidence="2 3">
    <name type="scientific">Pseudaquabacterium inlustre</name>
    <dbReference type="NCBI Taxonomy" id="2984192"/>
    <lineage>
        <taxon>Bacteria</taxon>
        <taxon>Pseudomonadati</taxon>
        <taxon>Pseudomonadota</taxon>
        <taxon>Betaproteobacteria</taxon>
        <taxon>Burkholderiales</taxon>
        <taxon>Sphaerotilaceae</taxon>
        <taxon>Pseudaquabacterium</taxon>
    </lineage>
</organism>
<comment type="caution">
    <text evidence="2">The sequence shown here is derived from an EMBL/GenBank/DDBJ whole genome shotgun (WGS) entry which is preliminary data.</text>
</comment>
<protein>
    <submittedName>
        <fullName evidence="2">Alpha/beta fold hydrolase</fullName>
    </submittedName>
</protein>
<evidence type="ECO:0000313" key="2">
    <source>
        <dbReference type="EMBL" id="MEK8052251.1"/>
    </source>
</evidence>